<feature type="signal peptide" evidence="1">
    <location>
        <begin position="1"/>
        <end position="19"/>
    </location>
</feature>
<dbReference type="Pfam" id="PF25272">
    <property type="entry name" value="VERL_C"/>
    <property type="match status" value="1"/>
</dbReference>
<dbReference type="PROSITE" id="PS51034">
    <property type="entry name" value="ZP_2"/>
    <property type="match status" value="1"/>
</dbReference>
<accession>D0EL56</accession>
<evidence type="ECO:0000259" key="2">
    <source>
        <dbReference type="PROSITE" id="PS51034"/>
    </source>
</evidence>
<dbReference type="InterPro" id="IPR001507">
    <property type="entry name" value="ZP_dom"/>
</dbReference>
<evidence type="ECO:0000256" key="1">
    <source>
        <dbReference type="SAM" id="SignalP"/>
    </source>
</evidence>
<protein>
    <submittedName>
        <fullName evidence="3">Vitelline envelope zona pellucida domain protein 18</fullName>
    </submittedName>
</protein>
<keyword evidence="1" id="KW-0732">Signal</keyword>
<dbReference type="OrthoDB" id="6091482at2759"/>
<feature type="chain" id="PRO_5003007683" evidence="1">
    <location>
        <begin position="20"/>
        <end position="310"/>
    </location>
</feature>
<reference evidence="3" key="1">
    <citation type="journal article" date="2010" name="Mol. Biol. Evol.">
        <title>ZP domain proteins in the abalone egg coat include a paralog of VERL under positive selection that binds lysin and 18-kDa sperm proteins.</title>
        <authorList>
            <person name="Aagaard J.E."/>
            <person name="Vacquier V.D."/>
            <person name="Maccoss M.J."/>
            <person name="Swanson W.J."/>
        </authorList>
    </citation>
    <scope>NUCLEOTIDE SEQUENCE</scope>
</reference>
<organism evidence="3">
    <name type="scientific">Haliotis rufescens</name>
    <name type="common">California red abalone</name>
    <dbReference type="NCBI Taxonomy" id="6454"/>
    <lineage>
        <taxon>Eukaryota</taxon>
        <taxon>Metazoa</taxon>
        <taxon>Spiralia</taxon>
        <taxon>Lophotrochozoa</taxon>
        <taxon>Mollusca</taxon>
        <taxon>Gastropoda</taxon>
        <taxon>Vetigastropoda</taxon>
        <taxon>Lepetellida</taxon>
        <taxon>Haliotoidea</taxon>
        <taxon>Haliotidae</taxon>
        <taxon>Haliotis</taxon>
    </lineage>
</organism>
<feature type="domain" description="ZP" evidence="2">
    <location>
        <begin position="32"/>
        <end position="283"/>
    </location>
</feature>
<proteinExistence type="evidence at transcript level"/>
<sequence>MVFGFRLAIVVTFLVSVYGAIPKNYILKVSTNCGSDHVGDAVVTVLTDLPRALVFAKCPAGDVDFTSNDGITYNLPISFPGKGSSKCKFLKRKDVETYVTRVVVAYGEDDDQVQQSDEIYTITCTFDPKALDDTAEQTIEESLAAPRVLQINNGPVSSSSVTLTMADILGNDLRPDEALTLGRKVTLKIKTDGTSKEVGVSPLSCDVVGSVPMARYAVLRAGCGDGIVFPRHYGFNTKGLTSIGPYFDSFTLPGEKTLAFECNVTLCSTLCDGSSCGKSRIRRDIHGIFENQITLTSARFQNPEVSRGER</sequence>
<name>D0EL56_HALRU</name>
<gene>
    <name evidence="3" type="primary">VEZP18</name>
</gene>
<evidence type="ECO:0000313" key="3">
    <source>
        <dbReference type="EMBL" id="ACX37428.1"/>
    </source>
</evidence>
<dbReference type="EMBL" id="GQ851909">
    <property type="protein sequence ID" value="ACX37428.1"/>
    <property type="molecule type" value="mRNA"/>
</dbReference>
<dbReference type="AlphaFoldDB" id="D0EL56"/>
<dbReference type="InterPro" id="IPR057371">
    <property type="entry name" value="VERL_C"/>
</dbReference>